<protein>
    <submittedName>
        <fullName evidence="5">Sugar transferase</fullName>
    </submittedName>
</protein>
<dbReference type="Pfam" id="PF02397">
    <property type="entry name" value="Bac_transf"/>
    <property type="match status" value="1"/>
</dbReference>
<evidence type="ECO:0000259" key="4">
    <source>
        <dbReference type="Pfam" id="PF02397"/>
    </source>
</evidence>
<keyword evidence="5" id="KW-0808">Transferase</keyword>
<evidence type="ECO:0000313" key="6">
    <source>
        <dbReference type="Proteomes" id="UP000297741"/>
    </source>
</evidence>
<dbReference type="PANTHER" id="PTHR30576">
    <property type="entry name" value="COLANIC BIOSYNTHESIS UDP-GLUCOSE LIPID CARRIER TRANSFERASE"/>
    <property type="match status" value="1"/>
</dbReference>
<organism evidence="5 6">
    <name type="scientific">Pseudotabrizicola sediminis</name>
    <dbReference type="NCBI Taxonomy" id="2486418"/>
    <lineage>
        <taxon>Bacteria</taxon>
        <taxon>Pseudomonadati</taxon>
        <taxon>Pseudomonadota</taxon>
        <taxon>Alphaproteobacteria</taxon>
        <taxon>Rhodobacterales</taxon>
        <taxon>Paracoccaceae</taxon>
        <taxon>Pseudotabrizicola</taxon>
    </lineage>
</organism>
<reference evidence="5 6" key="1">
    <citation type="submission" date="2018-11" db="EMBL/GenBank/DDBJ databases">
        <title>Tabrizicola sp. isolated from sediment of alpine lake.</title>
        <authorList>
            <person name="Liu Z."/>
        </authorList>
    </citation>
    <scope>NUCLEOTIDE SEQUENCE [LARGE SCALE GENOMIC DNA]</scope>
    <source>
        <strain evidence="5 6">DRYC-M-16</strain>
    </source>
</reference>
<keyword evidence="3" id="KW-0812">Transmembrane</keyword>
<evidence type="ECO:0000256" key="1">
    <source>
        <dbReference type="ARBA" id="ARBA00006464"/>
    </source>
</evidence>
<dbReference type="Proteomes" id="UP000297741">
    <property type="component" value="Unassembled WGS sequence"/>
</dbReference>
<evidence type="ECO:0000313" key="5">
    <source>
        <dbReference type="EMBL" id="TGD43206.1"/>
    </source>
</evidence>
<keyword evidence="6" id="KW-1185">Reference proteome</keyword>
<keyword evidence="2" id="KW-0270">Exopolysaccharide synthesis</keyword>
<name>A0ABY2KL22_9RHOB</name>
<dbReference type="PANTHER" id="PTHR30576:SF20">
    <property type="entry name" value="QUINOVOSAMINEPHOSPHOTRANSFERAE-RELATED"/>
    <property type="match status" value="1"/>
</dbReference>
<proteinExistence type="inferred from homology"/>
<keyword evidence="3" id="KW-0472">Membrane</keyword>
<dbReference type="RefSeq" id="WP_135431006.1">
    <property type="nucleotide sequence ID" value="NZ_RPEM01000006.1"/>
</dbReference>
<dbReference type="EMBL" id="RPEM01000006">
    <property type="protein sequence ID" value="TGD43206.1"/>
    <property type="molecule type" value="Genomic_DNA"/>
</dbReference>
<sequence>MTPGKRLFDIAVALFLGAVLILPFGMLLIVVLLRQGRPVFYVSERMRAPGQPFLLWKLRTMRDVASDSGVSGGDKAARVTPMGRWLRKHRADEIPQLWNVLKGDMSFVGPRPPLRSYVERYPQIYARVLQSRPGITGLATLCFHQHEERILSTCQTPEQTEAAYVRRCIPRKARLDEIYRKHRTICMDFMLMVQTARGAPRRGKKRKG</sequence>
<keyword evidence="3" id="KW-1133">Transmembrane helix</keyword>
<accession>A0ABY2KL22</accession>
<feature type="transmembrane region" description="Helical" evidence="3">
    <location>
        <begin position="12"/>
        <end position="33"/>
    </location>
</feature>
<dbReference type="InterPro" id="IPR003362">
    <property type="entry name" value="Bact_transf"/>
</dbReference>
<evidence type="ECO:0000256" key="3">
    <source>
        <dbReference type="SAM" id="Phobius"/>
    </source>
</evidence>
<dbReference type="GO" id="GO:0016740">
    <property type="term" value="F:transferase activity"/>
    <property type="evidence" value="ECO:0007669"/>
    <property type="project" value="UniProtKB-KW"/>
</dbReference>
<comment type="similarity">
    <text evidence="1">Belongs to the bacterial sugar transferase family.</text>
</comment>
<gene>
    <name evidence="5" type="ORF">EEB11_10300</name>
</gene>
<feature type="domain" description="Bacterial sugar transferase" evidence="4">
    <location>
        <begin position="5"/>
        <end position="197"/>
    </location>
</feature>
<evidence type="ECO:0000256" key="2">
    <source>
        <dbReference type="ARBA" id="ARBA00023169"/>
    </source>
</evidence>
<comment type="caution">
    <text evidence="5">The sequence shown here is derived from an EMBL/GenBank/DDBJ whole genome shotgun (WGS) entry which is preliminary data.</text>
</comment>